<accession>A0AAW1XY43</accession>
<gene>
    <name evidence="1" type="ORF">M0R45_017621</name>
</gene>
<protein>
    <submittedName>
        <fullName evidence="1">Uncharacterized protein</fullName>
    </submittedName>
</protein>
<dbReference type="EMBL" id="JBEDUW010000003">
    <property type="protein sequence ID" value="KAK9940990.1"/>
    <property type="molecule type" value="Genomic_DNA"/>
</dbReference>
<proteinExistence type="predicted"/>
<evidence type="ECO:0000313" key="2">
    <source>
        <dbReference type="Proteomes" id="UP001457282"/>
    </source>
</evidence>
<comment type="caution">
    <text evidence="1">The sequence shown here is derived from an EMBL/GenBank/DDBJ whole genome shotgun (WGS) entry which is preliminary data.</text>
</comment>
<keyword evidence="2" id="KW-1185">Reference proteome</keyword>
<organism evidence="1 2">
    <name type="scientific">Rubus argutus</name>
    <name type="common">Southern blackberry</name>
    <dbReference type="NCBI Taxonomy" id="59490"/>
    <lineage>
        <taxon>Eukaryota</taxon>
        <taxon>Viridiplantae</taxon>
        <taxon>Streptophyta</taxon>
        <taxon>Embryophyta</taxon>
        <taxon>Tracheophyta</taxon>
        <taxon>Spermatophyta</taxon>
        <taxon>Magnoliopsida</taxon>
        <taxon>eudicotyledons</taxon>
        <taxon>Gunneridae</taxon>
        <taxon>Pentapetalae</taxon>
        <taxon>rosids</taxon>
        <taxon>fabids</taxon>
        <taxon>Rosales</taxon>
        <taxon>Rosaceae</taxon>
        <taxon>Rosoideae</taxon>
        <taxon>Rosoideae incertae sedis</taxon>
        <taxon>Rubus</taxon>
    </lineage>
</organism>
<dbReference type="Proteomes" id="UP001457282">
    <property type="component" value="Unassembled WGS sequence"/>
</dbReference>
<name>A0AAW1XY43_RUBAR</name>
<sequence length="93" mass="10413">MGGLIYAKIWDAGSEVGMAGLVCVGAALINVDAQMNRWRSGLEPVMMPVVFLRARARCRWSRRRSCGSRQWEESCWSVVMDCDSMVSLSLNKI</sequence>
<evidence type="ECO:0000313" key="1">
    <source>
        <dbReference type="EMBL" id="KAK9940990.1"/>
    </source>
</evidence>
<reference evidence="1 2" key="1">
    <citation type="journal article" date="2023" name="G3 (Bethesda)">
        <title>A chromosome-length genome assembly and annotation of blackberry (Rubus argutus, cv. 'Hillquist').</title>
        <authorList>
            <person name="Bruna T."/>
            <person name="Aryal R."/>
            <person name="Dudchenko O."/>
            <person name="Sargent D.J."/>
            <person name="Mead D."/>
            <person name="Buti M."/>
            <person name="Cavallini A."/>
            <person name="Hytonen T."/>
            <person name="Andres J."/>
            <person name="Pham M."/>
            <person name="Weisz D."/>
            <person name="Mascagni F."/>
            <person name="Usai G."/>
            <person name="Natali L."/>
            <person name="Bassil N."/>
            <person name="Fernandez G.E."/>
            <person name="Lomsadze A."/>
            <person name="Armour M."/>
            <person name="Olukolu B."/>
            <person name="Poorten T."/>
            <person name="Britton C."/>
            <person name="Davik J."/>
            <person name="Ashrafi H."/>
            <person name="Aiden E.L."/>
            <person name="Borodovsky M."/>
            <person name="Worthington M."/>
        </authorList>
    </citation>
    <scope>NUCLEOTIDE SEQUENCE [LARGE SCALE GENOMIC DNA]</scope>
    <source>
        <strain evidence="1">PI 553951</strain>
    </source>
</reference>
<dbReference type="AlphaFoldDB" id="A0AAW1XY43"/>